<dbReference type="InterPro" id="IPR038461">
    <property type="entry name" value="Schlafen_AlbA_2_dom_sf"/>
</dbReference>
<accession>A0A0G1XZJ6</accession>
<sequence length="350" mass="39320">MKADEVKKEIEKALALHSETGIVEFKMARGGFPKTPVRKTLSAFGNTRGGIIVFGVEEDDAKRMHVIGLSDAATFQERMTQLASDEMSAVVRLDYFNLDLEGKTILAVFVPECGNHQKPYYFKELGIPKGAFVRDGNTDRQMTDAEARSYIKNSPGDNFDQTCIEELNLDALSKRKIRELLKKSAERADRDIDLPEEYVSVLKNIGVAAYCDGEPHPTLAGFLIFADDTPQKELRFERYTIRCVRYKGSGVHTDIIDSSDIAGTLDEQIEGMQAFILRNIPKSAEIVGTKRVERYEYPAKAIREIVANAVIHRDYRITGTYTQVNIFEDRVEVFNPGNLPPGVTIENIRS</sequence>
<dbReference type="Gene3D" id="3.30.950.30">
    <property type="entry name" value="Schlafen, AAA domain"/>
    <property type="match status" value="1"/>
</dbReference>
<dbReference type="AlphaFoldDB" id="A0A0G1XZJ6"/>
<dbReference type="PANTHER" id="PTHR30595">
    <property type="entry name" value="GLPR-RELATED TRANSCRIPTIONAL REPRESSOR"/>
    <property type="match status" value="1"/>
</dbReference>
<comment type="caution">
    <text evidence="2">The sequence shown here is derived from an EMBL/GenBank/DDBJ whole genome shotgun (WGS) entry which is preliminary data.</text>
</comment>
<gene>
    <name evidence="2" type="ORF">UY82_C0027G0001</name>
</gene>
<dbReference type="Pfam" id="PF13749">
    <property type="entry name" value="HATPase_c_4"/>
    <property type="match status" value="1"/>
</dbReference>
<organism evidence="2 3">
    <name type="scientific">Candidatus Uhrbacteria bacterium GW2011_GWC2_53_7</name>
    <dbReference type="NCBI Taxonomy" id="1618986"/>
    <lineage>
        <taxon>Bacteria</taxon>
        <taxon>Candidatus Uhriibacteriota</taxon>
    </lineage>
</organism>
<name>A0A0G1XZJ6_9BACT</name>
<dbReference type="InterPro" id="IPR007421">
    <property type="entry name" value="Schlafen_AlbA_2_dom"/>
</dbReference>
<dbReference type="Gene3D" id="3.30.565.60">
    <property type="match status" value="1"/>
</dbReference>
<evidence type="ECO:0000313" key="2">
    <source>
        <dbReference type="EMBL" id="KKW36396.1"/>
    </source>
</evidence>
<reference evidence="2 3" key="1">
    <citation type="journal article" date="2015" name="Nature">
        <title>rRNA introns, odd ribosomes, and small enigmatic genomes across a large radiation of phyla.</title>
        <authorList>
            <person name="Brown C.T."/>
            <person name="Hug L.A."/>
            <person name="Thomas B.C."/>
            <person name="Sharon I."/>
            <person name="Castelle C.J."/>
            <person name="Singh A."/>
            <person name="Wilkins M.J."/>
            <person name="Williams K.H."/>
            <person name="Banfield J.F."/>
        </authorList>
    </citation>
    <scope>NUCLEOTIDE SEQUENCE [LARGE SCALE GENOMIC DNA]</scope>
</reference>
<dbReference type="EMBL" id="LCRN01000027">
    <property type="protein sequence ID" value="KKW36396.1"/>
    <property type="molecule type" value="Genomic_DNA"/>
</dbReference>
<evidence type="ECO:0000313" key="3">
    <source>
        <dbReference type="Proteomes" id="UP000033865"/>
    </source>
</evidence>
<evidence type="ECO:0000259" key="1">
    <source>
        <dbReference type="Pfam" id="PF04326"/>
    </source>
</evidence>
<feature type="domain" description="Schlafen AlbA-2" evidence="1">
    <location>
        <begin position="19"/>
        <end position="143"/>
    </location>
</feature>
<dbReference type="InterPro" id="IPR038475">
    <property type="entry name" value="RecG_C_sf"/>
</dbReference>
<proteinExistence type="predicted"/>
<feature type="non-terminal residue" evidence="2">
    <location>
        <position position="350"/>
    </location>
</feature>
<protein>
    <submittedName>
        <fullName evidence="2">Divergent AAA domain protein</fullName>
    </submittedName>
</protein>
<dbReference type="Proteomes" id="UP000033865">
    <property type="component" value="Unassembled WGS sequence"/>
</dbReference>
<dbReference type="PANTHER" id="PTHR30595:SF6">
    <property type="entry name" value="SCHLAFEN ALBA-2 DOMAIN-CONTAINING PROTEIN"/>
    <property type="match status" value="1"/>
</dbReference>
<dbReference type="Pfam" id="PF04326">
    <property type="entry name" value="SLFN_AlbA_2"/>
    <property type="match status" value="1"/>
</dbReference>